<accession>Q9LJW4</accession>
<protein>
    <submittedName>
        <fullName evidence="1">Uncharacterized protein</fullName>
    </submittedName>
</protein>
<reference key="2">
    <citation type="journal article" date="2000" name="Nature">
        <title>Sequence and analysis of chromosome 3 of the plant Arabidopsis thaliana.</title>
        <authorList>
            <consortium name="European Union Chromosome 3 Arabidopsis Sequencing Consortium"/>
            <consortium name="Institute for Genomic Research"/>
            <consortium name="Kazusa DNA Research Institute"/>
            <person name="Salanoubat M."/>
            <person name="Lemcke K."/>
            <person name="Rieger M."/>
            <person name="Ansorge W."/>
            <person name="Unseld M."/>
            <person name="Fartmann B."/>
            <person name="Valle G."/>
            <person name="Blocker H."/>
            <person name="Perez-Alonso M."/>
            <person name="Obermaier B."/>
            <person name="Delseny M."/>
            <person name="Boutry M."/>
            <person name="Grivell L.A."/>
            <person name="Mache R."/>
            <person name="Puigdomenech P."/>
            <person name="De Simone V."/>
            <person name="Choisne N."/>
            <person name="Artiguenave F."/>
            <person name="Robert C."/>
            <person name="Brottier P."/>
            <person name="Wincker P."/>
            <person name="Cattolico L."/>
            <person name="Weissenbach J."/>
            <person name="Saurin W."/>
            <person name="Quetier F."/>
            <person name="Schafer M."/>
            <person name="Muller-Auer S."/>
            <person name="Gabel C."/>
            <person name="Fuchs M."/>
            <person name="Benes V."/>
            <person name="Wurmbach E."/>
            <person name="Drzonek H."/>
            <person name="Erfle H."/>
            <person name="Jordan N."/>
            <person name="Bangert S."/>
            <person name="Wiedelmann R."/>
            <person name="Kranz H."/>
            <person name="Voss H."/>
            <person name="Holland R."/>
            <person name="Brandt P."/>
            <person name="Nyakatura G."/>
            <person name="Vezzi A."/>
            <person name="D'Angelo M."/>
            <person name="Pallavicini A."/>
            <person name="Toppo S."/>
            <person name="Simionati B."/>
            <person name="Conrad A."/>
            <person name="Hornischer K."/>
            <person name="Kauer G."/>
            <person name="Lohnert T.H."/>
            <person name="Nordsiek G."/>
            <person name="Reichelt J."/>
            <person name="Scharfe M."/>
            <person name="Schon O."/>
            <person name="Bargues M."/>
            <person name="Terol J."/>
            <person name="Climent J."/>
            <person name="Navarro P."/>
            <person name="Collado C."/>
            <person name="Perez-Perez A."/>
            <person name="Ottenwalder B."/>
            <person name="Duchemin D."/>
            <person name="Cooke R."/>
            <person name="Laudie M."/>
            <person name="Berger-Llauro C."/>
            <person name="Purnelle B."/>
            <person name="Masuy D."/>
            <person name="de Haan M."/>
            <person name="Maarse A.C."/>
            <person name="Alcaraz J.P."/>
            <person name="Cottet A."/>
            <person name="Casacuberta E."/>
            <person name="Monfort A."/>
            <person name="Argiriou A."/>
            <person name="flores M."/>
            <person name="Liguori R."/>
            <person name="Vitale D."/>
            <person name="Mannhaupt G."/>
            <person name="Haase D."/>
            <person name="Schoof H."/>
            <person name="Rudd S."/>
            <person name="Zaccaria P."/>
            <person name="Mewes H.W."/>
            <person name="Mayer K.F."/>
            <person name="Kaul S."/>
            <person name="Town C.D."/>
            <person name="Koo H.L."/>
            <person name="Tallon L.J."/>
            <person name="Jenkins J."/>
            <person name="Rooney T."/>
            <person name="Rizzo M."/>
            <person name="Walts A."/>
            <person name="Utterback T."/>
            <person name="Fujii C.Y."/>
            <person name="Shea T.P."/>
            <person name="Creasy T.H."/>
            <person name="Haas B."/>
            <person name="Maiti R."/>
            <person name="Wu D."/>
            <person name="Peterson J."/>
            <person name="Van Aken S."/>
            <person name="Pai G."/>
            <person name="Militscher J."/>
            <person name="Sellers P."/>
            <person name="Gill J.E."/>
            <person name="Feldblyum T.V."/>
            <person name="Preuss D."/>
            <person name="Lin X."/>
            <person name="Nierman W.C."/>
            <person name="Salzberg S.L."/>
            <person name="White O."/>
            <person name="Venter J.C."/>
            <person name="Fraser C.M."/>
            <person name="Kaneko T."/>
            <person name="Nakamura Y."/>
            <person name="Sato S."/>
            <person name="Kato T."/>
            <person name="Asamizu E."/>
            <person name="Sasamoto S."/>
            <person name="Kimura T."/>
            <person name="Idesawa K."/>
            <person name="Kawashima K."/>
            <person name="Kishida Y."/>
            <person name="Kiyokawa C."/>
            <person name="Kohara M."/>
            <person name="Matsumoto M."/>
            <person name="Matsuno A."/>
            <person name="Muraki A."/>
            <person name="Nakayama S."/>
            <person name="Nakazaki N."/>
            <person name="Shinpo S."/>
            <person name="Takeuchi C."/>
            <person name="Wada T."/>
            <person name="Watanabe A."/>
            <person name="Yamada M."/>
            <person name="Yasuda M."/>
            <person name="Tabata S."/>
        </authorList>
    </citation>
    <scope>NUCLEOTIDE SEQUENCE [LARGE SCALE GENOMIC DNA]</scope>
    <source>
        <strain>cv. Columbia</strain>
    </source>
</reference>
<name>Q9LJW4_ARATH</name>
<dbReference type="EMBL" id="AP000386">
    <property type="protein sequence ID" value="BAB02136.1"/>
    <property type="molecule type" value="Genomic_DNA"/>
</dbReference>
<organism evidence="1">
    <name type="scientific">Arabidopsis thaliana</name>
    <name type="common">Mouse-ear cress</name>
    <dbReference type="NCBI Taxonomy" id="3702"/>
    <lineage>
        <taxon>Eukaryota</taxon>
        <taxon>Viridiplantae</taxon>
        <taxon>Streptophyta</taxon>
        <taxon>Embryophyta</taxon>
        <taxon>Tracheophyta</taxon>
        <taxon>Spermatophyta</taxon>
        <taxon>Magnoliopsida</taxon>
        <taxon>eudicotyledons</taxon>
        <taxon>Gunneridae</taxon>
        <taxon>Pentapetalae</taxon>
        <taxon>rosids</taxon>
        <taxon>malvids</taxon>
        <taxon>Brassicales</taxon>
        <taxon>Brassicaceae</taxon>
        <taxon>Camelineae</taxon>
        <taxon>Arabidopsis</taxon>
    </lineage>
</organism>
<evidence type="ECO:0000313" key="1">
    <source>
        <dbReference type="EMBL" id="BAB02136.1"/>
    </source>
</evidence>
<proteinExistence type="predicted"/>
<sequence length="244" mass="27975">MVADETGEGVYNFRLTIWLPAVEPNRMNWKAKYKERTLSTRISPLSEKRKTIAQVSYLPLRTTLTPRRRDQKLRELAHLQQQIRASAKELGREPKGNRWLKQSDKEREAKQWQDCNAPETLYDRISHGLPENATLRLIINIQPRYATGASLPNATPSCRHSVRRMSDTWPPKLRLQGTKIRLQATLLGPQVSRATCPRRGQRSVNARHLRSIGHAFGQLSKIRTLARGRCPYAGHYKDGANKNP</sequence>
<dbReference type="AlphaFoldDB" id="Q9LJW4"/>
<reference evidence="1" key="1">
    <citation type="journal article" date="2000" name="DNA Res.">
        <title>Structural analysis of Arabidopsis thaliana chromosome 3. II. Sequence features of the 4,251,695 bp regions covered by 90 P1, TAC and BAC clones.</title>
        <authorList>
            <person name="Nakamura Y."/>
        </authorList>
    </citation>
    <scope>NUCLEOTIDE SEQUENCE [LARGE SCALE GENOMIC DNA]</scope>
</reference>